<feature type="region of interest" description="Disordered" evidence="1">
    <location>
        <begin position="89"/>
        <end position="108"/>
    </location>
</feature>
<dbReference type="AlphaFoldDB" id="A0A2T2P2I1"/>
<feature type="region of interest" description="Disordered" evidence="1">
    <location>
        <begin position="1"/>
        <end position="76"/>
    </location>
</feature>
<name>A0A2T2P2I1_CORCC</name>
<dbReference type="Pfam" id="PF06985">
    <property type="entry name" value="HET"/>
    <property type="match status" value="1"/>
</dbReference>
<dbReference type="PANTHER" id="PTHR24148">
    <property type="entry name" value="ANKYRIN REPEAT DOMAIN-CONTAINING PROTEIN 39 HOMOLOG-RELATED"/>
    <property type="match status" value="1"/>
</dbReference>
<protein>
    <submittedName>
        <fullName evidence="3">HET-domain-containing protein</fullName>
    </submittedName>
</protein>
<proteinExistence type="predicted"/>
<evidence type="ECO:0000259" key="2">
    <source>
        <dbReference type="Pfam" id="PF06985"/>
    </source>
</evidence>
<gene>
    <name evidence="3" type="ORF">BS50DRAFT_236560</name>
</gene>
<feature type="compositionally biased region" description="Low complexity" evidence="1">
    <location>
        <begin position="31"/>
        <end position="42"/>
    </location>
</feature>
<evidence type="ECO:0000256" key="1">
    <source>
        <dbReference type="SAM" id="MobiDB-lite"/>
    </source>
</evidence>
<accession>A0A2T2P2I1</accession>
<dbReference type="InterPro" id="IPR052895">
    <property type="entry name" value="HetReg/Transcr_Mod"/>
</dbReference>
<reference evidence="3 4" key="1">
    <citation type="journal article" date="2018" name="Front. Microbiol.">
        <title>Genome-Wide Analysis of Corynespora cassiicola Leaf Fall Disease Putative Effectors.</title>
        <authorList>
            <person name="Lopez D."/>
            <person name="Ribeiro S."/>
            <person name="Label P."/>
            <person name="Fumanal B."/>
            <person name="Venisse J.S."/>
            <person name="Kohler A."/>
            <person name="de Oliveira R.R."/>
            <person name="Labutti K."/>
            <person name="Lipzen A."/>
            <person name="Lail K."/>
            <person name="Bauer D."/>
            <person name="Ohm R.A."/>
            <person name="Barry K.W."/>
            <person name="Spatafora J."/>
            <person name="Grigoriev I.V."/>
            <person name="Martin F.M."/>
            <person name="Pujade-Renaud V."/>
        </authorList>
    </citation>
    <scope>NUCLEOTIDE SEQUENCE [LARGE SCALE GENOMIC DNA]</scope>
    <source>
        <strain evidence="3 4">Philippines</strain>
    </source>
</reference>
<keyword evidence="4" id="KW-1185">Reference proteome</keyword>
<dbReference type="STRING" id="1448308.A0A2T2P2I1"/>
<feature type="compositionally biased region" description="Polar residues" evidence="1">
    <location>
        <begin position="90"/>
        <end position="103"/>
    </location>
</feature>
<dbReference type="EMBL" id="KZ678130">
    <property type="protein sequence ID" value="PSN71839.1"/>
    <property type="molecule type" value="Genomic_DNA"/>
</dbReference>
<sequence>MLTTRKRHIDNEHPDSSPLKVVRVASPFTDARSSSASPTSPTNPEDEAPPSYSRQSSTGGLVLDAPPNAQQNSEPLSFNLTVTPRVKPTAVSNTKSYLRTPSESGKKPGARDVFLRAFKKAKKSLYKFSPIKEDEVRLLVIKEGTGKDEINATLLTVKDHELGTKHQYEALSYHWGEGDDNKPIIIQDDIRSMPMKSLMDAVDGMMSESGMKARRLYVKPNLYKALKCLRKNRGYTPLWVDALCINQPNEAEKVIQVNKMDKIYRNAQNVCIWLGGDDEDSNRAMAFIPDILNQDNHHSLLEDAKYIPKWTSLFELLKWSWFSRRWIIQELALAQAATVHCGTLVVHWSDFKDAIGIFYRYFEYLKPKLNLEPESLTEFELKPLGANLLVELTTNLFRKRPDKSYESTKGLETLVSLLSGFDTSDPRDTIHALRNISREMNHTSRSSIEQPPRPDYGRDLFQVYRDFVAWVVKDSKSLDIICRHWALPERKSPGPKTPHLVTLPSWIQIVDKSPFGRGEDVFRGRRAGDSFVGMPGKSHYRASGTKEPKVIFSTDDADRSSTQMKEVPHDMFMVAEGISLGTITFSTQPFPDGIVPQVCLEKLGWDFEDMAPHDHAPDYLWRTLVADRGPDGMEAPTYYHRACLYSLLNISRNGHINIRTLLQQSKSRGQRSIVEDYLARVLAVTWNRCFIEGKVESDRLVGLGAPGTQVGDIITVLYGCSVPTILRPIRNTATRSVAVEGYKLIGEAYIYGKMDGEAMFEGYNEQEFKII</sequence>
<feature type="domain" description="Heterokaryon incompatibility" evidence="2">
    <location>
        <begin position="168"/>
        <end position="330"/>
    </location>
</feature>
<evidence type="ECO:0000313" key="3">
    <source>
        <dbReference type="EMBL" id="PSN71839.1"/>
    </source>
</evidence>
<organism evidence="3 4">
    <name type="scientific">Corynespora cassiicola Philippines</name>
    <dbReference type="NCBI Taxonomy" id="1448308"/>
    <lineage>
        <taxon>Eukaryota</taxon>
        <taxon>Fungi</taxon>
        <taxon>Dikarya</taxon>
        <taxon>Ascomycota</taxon>
        <taxon>Pezizomycotina</taxon>
        <taxon>Dothideomycetes</taxon>
        <taxon>Pleosporomycetidae</taxon>
        <taxon>Pleosporales</taxon>
        <taxon>Corynesporascaceae</taxon>
        <taxon>Corynespora</taxon>
    </lineage>
</organism>
<dbReference type="OrthoDB" id="3477286at2759"/>
<dbReference type="PANTHER" id="PTHR24148:SF64">
    <property type="entry name" value="HETEROKARYON INCOMPATIBILITY DOMAIN-CONTAINING PROTEIN"/>
    <property type="match status" value="1"/>
</dbReference>
<dbReference type="InterPro" id="IPR010730">
    <property type="entry name" value="HET"/>
</dbReference>
<evidence type="ECO:0000313" key="4">
    <source>
        <dbReference type="Proteomes" id="UP000240883"/>
    </source>
</evidence>
<dbReference type="Proteomes" id="UP000240883">
    <property type="component" value="Unassembled WGS sequence"/>
</dbReference>